<proteinExistence type="predicted"/>
<dbReference type="PANTHER" id="PTHR31465">
    <property type="entry name" value="PROTEIN RTA1-RELATED"/>
    <property type="match status" value="1"/>
</dbReference>
<dbReference type="AlphaFoldDB" id="A0A4Z1PER0"/>
<feature type="transmembrane region" description="Helical" evidence="5">
    <location>
        <begin position="104"/>
        <end position="124"/>
    </location>
</feature>
<name>A0A4Z1PER0_9PEZI</name>
<evidence type="ECO:0000256" key="3">
    <source>
        <dbReference type="ARBA" id="ARBA00022989"/>
    </source>
</evidence>
<dbReference type="GO" id="GO:0000324">
    <property type="term" value="C:fungal-type vacuole"/>
    <property type="evidence" value="ECO:0007669"/>
    <property type="project" value="TreeGrafter"/>
</dbReference>
<evidence type="ECO:0000256" key="4">
    <source>
        <dbReference type="ARBA" id="ARBA00023136"/>
    </source>
</evidence>
<accession>A0A4Z1PER0</accession>
<keyword evidence="7" id="KW-1185">Reference proteome</keyword>
<evidence type="ECO:0000256" key="5">
    <source>
        <dbReference type="SAM" id="Phobius"/>
    </source>
</evidence>
<keyword evidence="4 5" id="KW-0472">Membrane</keyword>
<dbReference type="Proteomes" id="UP000298493">
    <property type="component" value="Unassembled WGS sequence"/>
</dbReference>
<evidence type="ECO:0000256" key="2">
    <source>
        <dbReference type="ARBA" id="ARBA00022692"/>
    </source>
</evidence>
<reference evidence="6 7" key="1">
    <citation type="submission" date="2019-04" db="EMBL/GenBank/DDBJ databases">
        <title>High contiguity whole genome sequence and gene annotation resource for two Venturia nashicola isolates.</title>
        <authorList>
            <person name="Prokchorchik M."/>
            <person name="Won K."/>
            <person name="Lee Y."/>
            <person name="Choi E.D."/>
            <person name="Segonzac C."/>
            <person name="Sohn K.H."/>
        </authorList>
    </citation>
    <scope>NUCLEOTIDE SEQUENCE [LARGE SCALE GENOMIC DNA]</scope>
    <source>
        <strain evidence="6 7">PRI2</strain>
    </source>
</reference>
<dbReference type="GO" id="GO:0005886">
    <property type="term" value="C:plasma membrane"/>
    <property type="evidence" value="ECO:0007669"/>
    <property type="project" value="TreeGrafter"/>
</dbReference>
<feature type="transmembrane region" description="Helical" evidence="5">
    <location>
        <begin position="145"/>
        <end position="168"/>
    </location>
</feature>
<feature type="transmembrane region" description="Helical" evidence="5">
    <location>
        <begin position="42"/>
        <end position="61"/>
    </location>
</feature>
<evidence type="ECO:0000313" key="6">
    <source>
        <dbReference type="EMBL" id="TID23651.1"/>
    </source>
</evidence>
<dbReference type="InterPro" id="IPR007568">
    <property type="entry name" value="RTA1"/>
</dbReference>
<protein>
    <submittedName>
        <fullName evidence="6">Sphingoid long-chain base transporter RSB1</fullName>
    </submittedName>
</protein>
<keyword evidence="2 5" id="KW-0812">Transmembrane</keyword>
<evidence type="ECO:0000313" key="7">
    <source>
        <dbReference type="Proteomes" id="UP000298493"/>
    </source>
</evidence>
<gene>
    <name evidence="6" type="ORF">E6O75_ATG03287</name>
</gene>
<evidence type="ECO:0000256" key="1">
    <source>
        <dbReference type="ARBA" id="ARBA00004141"/>
    </source>
</evidence>
<organism evidence="6 7">
    <name type="scientific">Venturia nashicola</name>
    <dbReference type="NCBI Taxonomy" id="86259"/>
    <lineage>
        <taxon>Eukaryota</taxon>
        <taxon>Fungi</taxon>
        <taxon>Dikarya</taxon>
        <taxon>Ascomycota</taxon>
        <taxon>Pezizomycotina</taxon>
        <taxon>Dothideomycetes</taxon>
        <taxon>Pleosporomycetidae</taxon>
        <taxon>Venturiales</taxon>
        <taxon>Venturiaceae</taxon>
        <taxon>Venturia</taxon>
    </lineage>
</organism>
<dbReference type="PANTHER" id="PTHR31465:SF8">
    <property type="entry name" value="DOMAIN PROTEIN, PUTATIVE (AFU_ORTHOLOGUE AFUA_6G14140)-RELATED"/>
    <property type="match status" value="1"/>
</dbReference>
<dbReference type="Pfam" id="PF04479">
    <property type="entry name" value="RTA1"/>
    <property type="match status" value="1"/>
</dbReference>
<feature type="transmembrane region" description="Helical" evidence="5">
    <location>
        <begin position="68"/>
        <end position="92"/>
    </location>
</feature>
<sequence length="210" mass="22636">MDLCAAINDILTKTTAIDPDSCEPGNHIYPLCATIYGYAPSLAWNALFLSIFALSTLVHFCQGMYYRMWTFIVAICLGGICEVIGQTGRLILHNDPLSDPGFKLQLIFLTLAPAFLAAAIYLNLKHLVLTFGSSFSRLKPASYTWFFISCDLFSIALQGAGGAVAAMADPKDTGSGGKEMFDTGNELMNAGIVVQPLATTFEAIERAQSS</sequence>
<comment type="caution">
    <text evidence="6">The sequence shown here is derived from an EMBL/GenBank/DDBJ whole genome shotgun (WGS) entry which is preliminary data.</text>
</comment>
<dbReference type="EMBL" id="SNSC02000006">
    <property type="protein sequence ID" value="TID23651.1"/>
    <property type="molecule type" value="Genomic_DNA"/>
</dbReference>
<keyword evidence="3 5" id="KW-1133">Transmembrane helix</keyword>
<comment type="subcellular location">
    <subcellularLocation>
        <location evidence="1">Membrane</location>
        <topology evidence="1">Multi-pass membrane protein</topology>
    </subcellularLocation>
</comment>
<dbReference type="STRING" id="86259.A0A4Z1PER0"/>